<dbReference type="Proteomes" id="UP001732700">
    <property type="component" value="Chromosome 7C"/>
</dbReference>
<reference evidence="1" key="1">
    <citation type="submission" date="2021-05" db="EMBL/GenBank/DDBJ databases">
        <authorList>
            <person name="Scholz U."/>
            <person name="Mascher M."/>
            <person name="Fiebig A."/>
        </authorList>
    </citation>
    <scope>NUCLEOTIDE SEQUENCE [LARGE SCALE GENOMIC DNA]</scope>
</reference>
<evidence type="ECO:0000313" key="1">
    <source>
        <dbReference type="EnsemblPlants" id="AVESA.00010b.r2.7CG0713130.1.CDS.1"/>
    </source>
</evidence>
<reference evidence="1" key="2">
    <citation type="submission" date="2025-09" db="UniProtKB">
        <authorList>
            <consortium name="EnsemblPlants"/>
        </authorList>
    </citation>
    <scope>IDENTIFICATION</scope>
</reference>
<organism evidence="1 2">
    <name type="scientific">Avena sativa</name>
    <name type="common">Oat</name>
    <dbReference type="NCBI Taxonomy" id="4498"/>
    <lineage>
        <taxon>Eukaryota</taxon>
        <taxon>Viridiplantae</taxon>
        <taxon>Streptophyta</taxon>
        <taxon>Embryophyta</taxon>
        <taxon>Tracheophyta</taxon>
        <taxon>Spermatophyta</taxon>
        <taxon>Magnoliopsida</taxon>
        <taxon>Liliopsida</taxon>
        <taxon>Poales</taxon>
        <taxon>Poaceae</taxon>
        <taxon>BOP clade</taxon>
        <taxon>Pooideae</taxon>
        <taxon>Poodae</taxon>
        <taxon>Poeae</taxon>
        <taxon>Poeae Chloroplast Group 1 (Aveneae type)</taxon>
        <taxon>Aveninae</taxon>
        <taxon>Avena</taxon>
    </lineage>
</organism>
<name>A0ACD6A7D4_AVESA</name>
<sequence>MAFLIRAPLTLFDDDDTDEYGSSLSSGASSPSLSPSPPAAAATAPRSRAVLGAPRVAAQLSSSATDDDDDSEGDLFDDAADFGDEVLEEVSNGFFRIARVPPPPPSPSDEEGPISSADDEAPASPSDESGYSGAAEGSSDESFAAAVDVFDAGAGGRLEEVAAGGKGAEGSLDGSFLSSMSVLDDGEGSAFGDSVNLSDGPVRDKQGGEDIGADAVDEVLPQPSVGDSGGVDGGAVHIVDASEGNAGDSEQGVAELAHLLNSAEEEYADFEIIKPKHEVAELPHVVNATEAESNAPELHNADSSAAKDNMPEHEFVTHVEDASPEHLTKIELAEVHSNIDGSHLHAGGHSKVGGETHGDHEVSDDPVSIPTFETDNAAEFLGKETEDNVPASKGTRFGLDSDEDQLSDDYEEEELSGKNIELFDYAALAELLRAANKSPAQSKAKVFPVEKSDSGQPSPTMVSVPRTSMAAAPALDVVADPESAMTDEEKKLYGKVDMARIKYLRLLYRLGYDTEHQVPIQVLYRLSLVEGFRRIRVADHSSELENAWNRALQLEAEGIDNLEFSCNVLVLGKTGVGKSATINSIFGEDKSNTNAFLPATCSVKEIAGVVGGVRFRVIDTPGLGTTVMDEKSNRKVLKSVKKYIKKCPPDIVLYVDRIDTERQGANDLSLLRCITSVLGLSIWPKVIITLTHSAADPPEGPSGSPVNYEMAITHRTRALQQTIRQTTNDPRIENPVALVENHHLCERTTEGEKVLPNGLIWRRLLLLLCYSLKMVAEIDSLSTRRAASTSLFRLPLQLPPLHFLSSLLRSREHPRRESEQKLESVDSDVDIDELLDEDQEDEEDDYDQLPPFKPLSKSQVAKLSKEQQKLYFDEYDYRTKLLQKKQLKEQRRRLKETKESEGNNHDVSEENGHPDDEYDNDRSLMPDWALPSSFDSDDPVYRYRCLEPTANLLVRAVTNPEGWDHDCGFDGVSLQYSHDVANASPGSLWVQVNKDKREFTINLESSISAKHSEHVSTLAGFDIQTMMDQLAYTLRGETKLKNTKKNATTGGLSMTLVGNTMVTGAKFEDRLSVCNWLALIANAGVVSMKGGTAYGLNMEANLLEKDYPMGHGLATLGASLVRWHKEWTMAANLDSQFSVGRTSSMAVHVDMNNKQTGRVSIRANSSEHPKIALLGIFSAAMYLWSRMHPCADPNYE</sequence>
<dbReference type="EnsemblPlants" id="AVESA.00010b.r2.7CG0713130.1">
    <property type="protein sequence ID" value="AVESA.00010b.r2.7CG0713130.1.CDS.1"/>
    <property type="gene ID" value="AVESA.00010b.r2.7CG0713130"/>
</dbReference>
<evidence type="ECO:0000313" key="2">
    <source>
        <dbReference type="Proteomes" id="UP001732700"/>
    </source>
</evidence>
<keyword evidence="2" id="KW-1185">Reference proteome</keyword>
<protein>
    <submittedName>
        <fullName evidence="1">Uncharacterized protein</fullName>
    </submittedName>
</protein>
<accession>A0ACD6A7D4</accession>
<proteinExistence type="predicted"/>